<evidence type="ECO:0000313" key="3">
    <source>
        <dbReference type="Proteomes" id="UP000509626"/>
    </source>
</evidence>
<dbReference type="KEGG" id="halu:HUG12_08950"/>
<dbReference type="RefSeq" id="WP_179268431.1">
    <property type="nucleotide sequence ID" value="NZ_CP058579.1"/>
</dbReference>
<evidence type="ECO:0000313" key="2">
    <source>
        <dbReference type="EMBL" id="QLG61846.1"/>
    </source>
</evidence>
<accession>A0A7D5LA14</accession>
<dbReference type="Proteomes" id="UP000509626">
    <property type="component" value="Chromosome"/>
</dbReference>
<feature type="transmembrane region" description="Helical" evidence="1">
    <location>
        <begin position="38"/>
        <end position="57"/>
    </location>
</feature>
<dbReference type="GeneID" id="56037583"/>
<gene>
    <name evidence="2" type="ORF">HUG12_08950</name>
</gene>
<name>A0A7D5LA14_9EURY</name>
<keyword evidence="1" id="KW-0472">Membrane</keyword>
<dbReference type="AlphaFoldDB" id="A0A7D5LA14"/>
<dbReference type="PROSITE" id="PS51257">
    <property type="entry name" value="PROKAR_LIPOPROTEIN"/>
    <property type="match status" value="1"/>
</dbReference>
<reference evidence="2 3" key="1">
    <citation type="submission" date="2020-06" db="EMBL/GenBank/DDBJ databases">
        <title>NJ-3-1, isolated from saline soil.</title>
        <authorList>
            <person name="Cui H.L."/>
            <person name="Shi X."/>
        </authorList>
    </citation>
    <scope>NUCLEOTIDE SEQUENCE [LARGE SCALE GENOMIC DNA]</scope>
    <source>
        <strain evidence="2 3">NJ-3-1</strain>
    </source>
</reference>
<keyword evidence="1" id="KW-0812">Transmembrane</keyword>
<organism evidence="2 3">
    <name type="scientific">Halorarum salinum</name>
    <dbReference type="NCBI Taxonomy" id="2743089"/>
    <lineage>
        <taxon>Archaea</taxon>
        <taxon>Methanobacteriati</taxon>
        <taxon>Methanobacteriota</taxon>
        <taxon>Stenosarchaea group</taxon>
        <taxon>Halobacteria</taxon>
        <taxon>Halobacteriales</taxon>
        <taxon>Haloferacaceae</taxon>
        <taxon>Halorarum</taxon>
    </lineage>
</organism>
<protein>
    <submittedName>
        <fullName evidence="2">XapX domain-containing protein</fullName>
    </submittedName>
</protein>
<keyword evidence="1" id="KW-1133">Transmembrane helix</keyword>
<dbReference type="NCBIfam" id="TIGR03510">
    <property type="entry name" value="XapX"/>
    <property type="match status" value="1"/>
</dbReference>
<dbReference type="EMBL" id="CP058579">
    <property type="protein sequence ID" value="QLG61846.1"/>
    <property type="molecule type" value="Genomic_DNA"/>
</dbReference>
<dbReference type="OrthoDB" id="383731at2157"/>
<proteinExistence type="predicted"/>
<dbReference type="InterPro" id="IPR020017">
    <property type="entry name" value="XapX_domain"/>
</dbReference>
<sequence>MEWLKAAVIALAAGSCIGAVLSAAELPSPAPEESLGVVAGAFTLCGMYIGHAAISAYF</sequence>
<evidence type="ECO:0000256" key="1">
    <source>
        <dbReference type="SAM" id="Phobius"/>
    </source>
</evidence>
<keyword evidence="3" id="KW-1185">Reference proteome</keyword>